<dbReference type="AlphaFoldDB" id="A0A815I3B7"/>
<evidence type="ECO:0000313" key="1">
    <source>
        <dbReference type="EMBL" id="CAF1360194.1"/>
    </source>
</evidence>
<dbReference type="Proteomes" id="UP000663829">
    <property type="component" value="Unassembled WGS sequence"/>
</dbReference>
<reference evidence="1" key="1">
    <citation type="submission" date="2021-02" db="EMBL/GenBank/DDBJ databases">
        <authorList>
            <person name="Nowell W R."/>
        </authorList>
    </citation>
    <scope>NUCLEOTIDE SEQUENCE</scope>
</reference>
<evidence type="ECO:0000313" key="2">
    <source>
        <dbReference type="EMBL" id="CAF4237556.1"/>
    </source>
</evidence>
<dbReference type="EMBL" id="CAJNOQ010015366">
    <property type="protein sequence ID" value="CAF1360194.1"/>
    <property type="molecule type" value="Genomic_DNA"/>
</dbReference>
<name>A0A815I3B7_9BILA</name>
<comment type="caution">
    <text evidence="1">The sequence shown here is derived from an EMBL/GenBank/DDBJ whole genome shotgun (WGS) entry which is preliminary data.</text>
</comment>
<keyword evidence="3" id="KW-1185">Reference proteome</keyword>
<sequence>METCENDELRDYYVKSALHIREQIRLLELQKEKLIDLHSAAEIQSLSIKVFYLLQEKTKDEQQDFKNKLILYYECGSTNTKTIKCMIMNKYFDRGLVRAAPIWKAATHGVGLTEFRLEEADVNNERNGLLLFESVEKAFDSKNTLLHL</sequence>
<dbReference type="OrthoDB" id="10052083at2759"/>
<organism evidence="1 3">
    <name type="scientific">Didymodactylos carnosus</name>
    <dbReference type="NCBI Taxonomy" id="1234261"/>
    <lineage>
        <taxon>Eukaryota</taxon>
        <taxon>Metazoa</taxon>
        <taxon>Spiralia</taxon>
        <taxon>Gnathifera</taxon>
        <taxon>Rotifera</taxon>
        <taxon>Eurotatoria</taxon>
        <taxon>Bdelloidea</taxon>
        <taxon>Philodinida</taxon>
        <taxon>Philodinidae</taxon>
        <taxon>Didymodactylos</taxon>
    </lineage>
</organism>
<dbReference type="Proteomes" id="UP000681722">
    <property type="component" value="Unassembled WGS sequence"/>
</dbReference>
<gene>
    <name evidence="1" type="ORF">GPM918_LOCUS31339</name>
    <name evidence="2" type="ORF">SRO942_LOCUS31976</name>
</gene>
<protein>
    <submittedName>
        <fullName evidence="1">Uncharacterized protein</fullName>
    </submittedName>
</protein>
<evidence type="ECO:0000313" key="3">
    <source>
        <dbReference type="Proteomes" id="UP000663829"/>
    </source>
</evidence>
<proteinExistence type="predicted"/>
<accession>A0A815I3B7</accession>
<dbReference type="EMBL" id="CAJOBC010069466">
    <property type="protein sequence ID" value="CAF4237556.1"/>
    <property type="molecule type" value="Genomic_DNA"/>
</dbReference>